<keyword evidence="1" id="KW-0456">Lyase</keyword>
<dbReference type="GO" id="GO:0019634">
    <property type="term" value="P:organic phosphonate metabolic process"/>
    <property type="evidence" value="ECO:0007669"/>
    <property type="project" value="InterPro"/>
</dbReference>
<evidence type="ECO:0000313" key="1">
    <source>
        <dbReference type="EMBL" id="MQT12819.1"/>
    </source>
</evidence>
<sequence>MDAAAPQNADPLPGDPHSVEARRRRLRVLVGADAGELARRIAALGPLPAWHRLRRPEIGLVMVRGRIGGEGAPFNLGEATATRCAIALESGETGFGYLLGRDAPKAEAIALLDALSQRPEWCLRIERDIVAPIAEASRHADAALAAKAAATKVDFFTMVRGEDS</sequence>
<comment type="caution">
    <text evidence="1">The sequence shown here is derived from an EMBL/GenBank/DDBJ whole genome shotgun (WGS) entry which is preliminary data.</text>
</comment>
<accession>A0A6A7Y570</accession>
<keyword evidence="2" id="KW-1185">Reference proteome</keyword>
<dbReference type="RefSeq" id="WP_153480047.1">
    <property type="nucleotide sequence ID" value="NZ_VWNA01000001.1"/>
</dbReference>
<reference evidence="1 2" key="1">
    <citation type="submission" date="2019-09" db="EMBL/GenBank/DDBJ databases">
        <title>Segnochrobactrum spirostomi gen. nov., sp. nov., isolated from the ciliate Spirostomum cf. yagiui and description of a novel family, Segnochrobactraceae fam. nov. within the order Rhizobiales of the class Alphaproteobacteria.</title>
        <authorList>
            <person name="Akter S."/>
            <person name="Shazib S.U.A."/>
            <person name="Shin M.K."/>
        </authorList>
    </citation>
    <scope>NUCLEOTIDE SEQUENCE [LARGE SCALE GENOMIC DNA]</scope>
    <source>
        <strain evidence="1 2">Sp-1</strain>
    </source>
</reference>
<dbReference type="Pfam" id="PF06754">
    <property type="entry name" value="PhnG"/>
    <property type="match status" value="1"/>
</dbReference>
<organism evidence="1 2">
    <name type="scientific">Segnochrobactrum spirostomi</name>
    <dbReference type="NCBI Taxonomy" id="2608987"/>
    <lineage>
        <taxon>Bacteria</taxon>
        <taxon>Pseudomonadati</taxon>
        <taxon>Pseudomonadota</taxon>
        <taxon>Alphaproteobacteria</taxon>
        <taxon>Hyphomicrobiales</taxon>
        <taxon>Segnochrobactraceae</taxon>
        <taxon>Segnochrobactrum</taxon>
    </lineage>
</organism>
<evidence type="ECO:0000313" key="2">
    <source>
        <dbReference type="Proteomes" id="UP000332515"/>
    </source>
</evidence>
<dbReference type="EMBL" id="VWNA01000001">
    <property type="protein sequence ID" value="MQT12819.1"/>
    <property type="molecule type" value="Genomic_DNA"/>
</dbReference>
<dbReference type="Proteomes" id="UP000332515">
    <property type="component" value="Unassembled WGS sequence"/>
</dbReference>
<dbReference type="NCBIfam" id="TIGR03293">
    <property type="entry name" value="PhnG_redo"/>
    <property type="match status" value="1"/>
</dbReference>
<dbReference type="GO" id="GO:0015716">
    <property type="term" value="P:organic phosphonate transport"/>
    <property type="evidence" value="ECO:0007669"/>
    <property type="project" value="InterPro"/>
</dbReference>
<name>A0A6A7Y570_9HYPH</name>
<dbReference type="AlphaFoldDB" id="A0A6A7Y570"/>
<dbReference type="InterPro" id="IPR009609">
    <property type="entry name" value="Phosphonate_metab_PhnG"/>
</dbReference>
<proteinExistence type="predicted"/>
<protein>
    <submittedName>
        <fullName evidence="1">Phosphonate C-P lyase system protein PhnG</fullName>
    </submittedName>
</protein>
<dbReference type="GO" id="GO:0016829">
    <property type="term" value="F:lyase activity"/>
    <property type="evidence" value="ECO:0007669"/>
    <property type="project" value="UniProtKB-KW"/>
</dbReference>
<gene>
    <name evidence="1" type="primary">phnG</name>
    <name evidence="1" type="ORF">F0357_09200</name>
</gene>